<proteinExistence type="inferred from homology"/>
<dbReference type="AlphaFoldDB" id="A0A2T4DKW9"/>
<evidence type="ECO:0000313" key="6">
    <source>
        <dbReference type="EMBL" id="PTB94432.1"/>
    </source>
</evidence>
<dbReference type="InterPro" id="IPR002559">
    <property type="entry name" value="Transposase_11"/>
</dbReference>
<dbReference type="EMBL" id="PYVU01000131">
    <property type="protein sequence ID" value="PTB94432.1"/>
    <property type="molecule type" value="Genomic_DNA"/>
</dbReference>
<name>A0A2T4DKW9_9BACT</name>
<keyword evidence="4" id="KW-0233">DNA recombination</keyword>
<evidence type="ECO:0000256" key="4">
    <source>
        <dbReference type="ARBA" id="ARBA00023172"/>
    </source>
</evidence>
<dbReference type="PANTHER" id="PTHR33258:SF1">
    <property type="entry name" value="TRANSPOSASE INSL FOR INSERTION SEQUENCE ELEMENT IS186A-RELATED"/>
    <property type="match status" value="1"/>
</dbReference>
<dbReference type="GO" id="GO:0004803">
    <property type="term" value="F:transposase activity"/>
    <property type="evidence" value="ECO:0007669"/>
    <property type="project" value="InterPro"/>
</dbReference>
<dbReference type="Pfam" id="PF01609">
    <property type="entry name" value="DDE_Tnp_1"/>
    <property type="match status" value="1"/>
</dbReference>
<dbReference type="InterPro" id="IPR047952">
    <property type="entry name" value="Transpos_IS4"/>
</dbReference>
<protein>
    <recommendedName>
        <fullName evidence="5">Transposase IS4-like domain-containing protein</fullName>
    </recommendedName>
</protein>
<sequence length="339" mass="39372">MAEKLGMVFNSATIDSLAKESGFIIRKSKLSGFQFLFSLVFAYHRGKHFSLLDMASYLFKDFKLKITKQSLHDRFTSKAVLFVKKCLDNLLSQKINYQDDVNILKSHFNRVRIKDSTKFSLPNSFSDKYKGYGGALHNSVSMISIQFEYDFLSGQSMDLRLTDGVKNDQSDSREFTHDIQEKDLFLRDLGYCTMNFLTRIDSAKAYFVSRLAPKTHIYTDRKSKEPIDVKGYHKKLNRYKLDSIEVEVYLGKKERLPTRAIISLADKTTYEKRIRKTSKHARSKGMQVSEAFKTRAQLNIMVTNVPVEYLKSENIRKIYSLRWQIELLFKSMEVPGNSQ</sequence>
<evidence type="ECO:0000256" key="3">
    <source>
        <dbReference type="ARBA" id="ARBA00023125"/>
    </source>
</evidence>
<evidence type="ECO:0000313" key="7">
    <source>
        <dbReference type="Proteomes" id="UP000240608"/>
    </source>
</evidence>
<dbReference type="PANTHER" id="PTHR33258">
    <property type="entry name" value="TRANSPOSASE INSL FOR INSERTION SEQUENCE ELEMENT IS186A-RELATED"/>
    <property type="match status" value="1"/>
</dbReference>
<organism evidence="6 7">
    <name type="scientific">Marivirga lumbricoides</name>
    <dbReference type="NCBI Taxonomy" id="1046115"/>
    <lineage>
        <taxon>Bacteria</taxon>
        <taxon>Pseudomonadati</taxon>
        <taxon>Bacteroidota</taxon>
        <taxon>Cytophagia</taxon>
        <taxon>Cytophagales</taxon>
        <taxon>Marivirgaceae</taxon>
        <taxon>Marivirga</taxon>
    </lineage>
</organism>
<dbReference type="Proteomes" id="UP000240608">
    <property type="component" value="Unassembled WGS sequence"/>
</dbReference>
<comment type="similarity">
    <text evidence="1">Belongs to the transposase 11 family.</text>
</comment>
<gene>
    <name evidence="6" type="ORF">C9994_12145</name>
</gene>
<dbReference type="NCBIfam" id="NF033592">
    <property type="entry name" value="transpos_IS4_1"/>
    <property type="match status" value="1"/>
</dbReference>
<evidence type="ECO:0000256" key="1">
    <source>
        <dbReference type="ARBA" id="ARBA00010075"/>
    </source>
</evidence>
<dbReference type="SUPFAM" id="SSF53098">
    <property type="entry name" value="Ribonuclease H-like"/>
    <property type="match status" value="1"/>
</dbReference>
<reference evidence="6 7" key="1">
    <citation type="submission" date="2018-03" db="EMBL/GenBank/DDBJ databases">
        <title>Cross-interface Injection: A General Nanoliter Liquid Handling Method Applied to Single Cells Genome Amplification Automated Nanoliter Liquid Handling Applied to Single Cell Multiple Displacement Amplification.</title>
        <authorList>
            <person name="Yun J."/>
            <person name="Xu P."/>
            <person name="Xu J."/>
            <person name="Dai X."/>
            <person name="Wang Y."/>
            <person name="Zheng X."/>
            <person name="Cao C."/>
            <person name="Yi Q."/>
            <person name="Zhu Y."/>
            <person name="Wang L."/>
            <person name="Dong Z."/>
            <person name="Huang Y."/>
            <person name="Huang L."/>
            <person name="Du W."/>
        </authorList>
    </citation>
    <scope>NUCLEOTIDE SEQUENCE [LARGE SCALE GENOMIC DNA]</scope>
    <source>
        <strain evidence="6 7">Z-D1-2</strain>
    </source>
</reference>
<comment type="caution">
    <text evidence="6">The sequence shown here is derived from an EMBL/GenBank/DDBJ whole genome shotgun (WGS) entry which is preliminary data.</text>
</comment>
<evidence type="ECO:0000256" key="2">
    <source>
        <dbReference type="ARBA" id="ARBA00022578"/>
    </source>
</evidence>
<keyword evidence="2" id="KW-0815">Transposition</keyword>
<accession>A0A2T4DKW9</accession>
<dbReference type="InterPro" id="IPR012337">
    <property type="entry name" value="RNaseH-like_sf"/>
</dbReference>
<feature type="domain" description="Transposase IS4-like" evidence="5">
    <location>
        <begin position="108"/>
        <end position="332"/>
    </location>
</feature>
<dbReference type="GO" id="GO:0003677">
    <property type="term" value="F:DNA binding"/>
    <property type="evidence" value="ECO:0007669"/>
    <property type="project" value="UniProtKB-KW"/>
</dbReference>
<keyword evidence="3" id="KW-0238">DNA-binding</keyword>
<dbReference type="GO" id="GO:0006313">
    <property type="term" value="P:DNA transposition"/>
    <property type="evidence" value="ECO:0007669"/>
    <property type="project" value="InterPro"/>
</dbReference>
<evidence type="ECO:0000259" key="5">
    <source>
        <dbReference type="Pfam" id="PF01609"/>
    </source>
</evidence>